<dbReference type="InterPro" id="IPR050553">
    <property type="entry name" value="Thioredoxin_ResA/DsbE_sf"/>
</dbReference>
<protein>
    <submittedName>
        <fullName evidence="3">TlpA family protein disulfide reductase</fullName>
    </submittedName>
</protein>
<evidence type="ECO:0000259" key="2">
    <source>
        <dbReference type="PROSITE" id="PS51352"/>
    </source>
</evidence>
<name>A0ABT1L3C7_9GAMM</name>
<dbReference type="PANTHER" id="PTHR42852:SF17">
    <property type="entry name" value="THIOREDOXIN-LIKE PROTEIN HI_1115"/>
    <property type="match status" value="1"/>
</dbReference>
<dbReference type="PROSITE" id="PS00194">
    <property type="entry name" value="THIOREDOXIN_1"/>
    <property type="match status" value="1"/>
</dbReference>
<accession>A0ABT1L3C7</accession>
<feature type="domain" description="Thioredoxin" evidence="2">
    <location>
        <begin position="26"/>
        <end position="162"/>
    </location>
</feature>
<dbReference type="InterPro" id="IPR017937">
    <property type="entry name" value="Thioredoxin_CS"/>
</dbReference>
<gene>
    <name evidence="3" type="ORF">MKS91_00325</name>
</gene>
<dbReference type="Proteomes" id="UP001320768">
    <property type="component" value="Unassembled WGS sequence"/>
</dbReference>
<evidence type="ECO:0000313" key="4">
    <source>
        <dbReference type="Proteomes" id="UP001320768"/>
    </source>
</evidence>
<dbReference type="InterPro" id="IPR036249">
    <property type="entry name" value="Thioredoxin-like_sf"/>
</dbReference>
<sequence length="162" mass="18211">MRKIGLGLGGIILVMVLAYWMVANGATDAKYLPSFSLESMAGSNMNETVLQDGGVITFFRSTCGYCLLEYPMWKKIRQKYPNIKMVMVLHKQSLSKIKPFFNVHGNPFNHVLADDENQLWDALDATYTPETFVYDKSGTLVGHFGYIRDDGKALDNTLKSLT</sequence>
<evidence type="ECO:0000256" key="1">
    <source>
        <dbReference type="ARBA" id="ARBA00023284"/>
    </source>
</evidence>
<dbReference type="RefSeq" id="WP_258568857.1">
    <property type="nucleotide sequence ID" value="NZ_JAKUDN010000001.1"/>
</dbReference>
<reference evidence="3 4" key="1">
    <citation type="journal article" date="2022" name="Nat. Microbiol.">
        <title>The microbiome of a bacterivorous marine choanoflagellate contains a resource-demanding obligate bacterial associate.</title>
        <authorList>
            <person name="Needham D.M."/>
            <person name="Poirier C."/>
            <person name="Bachy C."/>
            <person name="George E.E."/>
            <person name="Wilken S."/>
            <person name="Yung C.C.M."/>
            <person name="Limardo A.J."/>
            <person name="Morando M."/>
            <person name="Sudek L."/>
            <person name="Malmstrom R.R."/>
            <person name="Keeling P.J."/>
            <person name="Santoro A.E."/>
            <person name="Worden A.Z."/>
        </authorList>
    </citation>
    <scope>NUCLEOTIDE SEQUENCE [LARGE SCALE GENOMIC DNA]</scope>
    <source>
        <strain evidence="3 4">Comchoano-2</strain>
    </source>
</reference>
<dbReference type="InterPro" id="IPR000866">
    <property type="entry name" value="AhpC/TSA"/>
</dbReference>
<keyword evidence="4" id="KW-1185">Reference proteome</keyword>
<dbReference type="EMBL" id="JAKUDN010000001">
    <property type="protein sequence ID" value="MCP8351742.1"/>
    <property type="molecule type" value="Genomic_DNA"/>
</dbReference>
<keyword evidence="1" id="KW-0676">Redox-active center</keyword>
<dbReference type="PANTHER" id="PTHR42852">
    <property type="entry name" value="THIOL:DISULFIDE INTERCHANGE PROTEIN DSBE"/>
    <property type="match status" value="1"/>
</dbReference>
<dbReference type="CDD" id="cd02966">
    <property type="entry name" value="TlpA_like_family"/>
    <property type="match status" value="1"/>
</dbReference>
<dbReference type="Gene3D" id="3.40.30.10">
    <property type="entry name" value="Glutaredoxin"/>
    <property type="match status" value="1"/>
</dbReference>
<proteinExistence type="predicted"/>
<comment type="caution">
    <text evidence="3">The sequence shown here is derived from an EMBL/GenBank/DDBJ whole genome shotgun (WGS) entry which is preliminary data.</text>
</comment>
<dbReference type="InterPro" id="IPR013766">
    <property type="entry name" value="Thioredoxin_domain"/>
</dbReference>
<evidence type="ECO:0000313" key="3">
    <source>
        <dbReference type="EMBL" id="MCP8351742.1"/>
    </source>
</evidence>
<organism evidence="3 4">
    <name type="scientific">Candidatus Synchoanobacter obligatus</name>
    <dbReference type="NCBI Taxonomy" id="2919597"/>
    <lineage>
        <taxon>Bacteria</taxon>
        <taxon>Pseudomonadati</taxon>
        <taxon>Pseudomonadota</taxon>
        <taxon>Gammaproteobacteria</taxon>
        <taxon>Candidatus Comchoanobacterales</taxon>
        <taxon>Candidatus Comchoanobacteraceae</taxon>
        <taxon>Candidatus Synchoanobacter</taxon>
    </lineage>
</organism>
<dbReference type="SUPFAM" id="SSF52833">
    <property type="entry name" value="Thioredoxin-like"/>
    <property type="match status" value="1"/>
</dbReference>
<dbReference type="Pfam" id="PF00578">
    <property type="entry name" value="AhpC-TSA"/>
    <property type="match status" value="1"/>
</dbReference>
<dbReference type="PROSITE" id="PS51352">
    <property type="entry name" value="THIOREDOXIN_2"/>
    <property type="match status" value="1"/>
</dbReference>